<dbReference type="Pfam" id="PF04965">
    <property type="entry name" value="GPW_gp25"/>
    <property type="match status" value="1"/>
</dbReference>
<dbReference type="EMBL" id="UGHJ01000001">
    <property type="protein sequence ID" value="STO68905.1"/>
    <property type="molecule type" value="Genomic_DNA"/>
</dbReference>
<evidence type="ECO:0000313" key="3">
    <source>
        <dbReference type="EMBL" id="STO68905.1"/>
    </source>
</evidence>
<feature type="domain" description="IraD/Gp25-like" evidence="1">
    <location>
        <begin position="13"/>
        <end position="85"/>
    </location>
</feature>
<organism evidence="2 4">
    <name type="scientific">Canicola haemoglobinophilus</name>
    <dbReference type="NCBI Taxonomy" id="733"/>
    <lineage>
        <taxon>Bacteria</taxon>
        <taxon>Pseudomonadati</taxon>
        <taxon>Pseudomonadota</taxon>
        <taxon>Gammaproteobacteria</taxon>
        <taxon>Pasteurellales</taxon>
        <taxon>Pasteurellaceae</taxon>
        <taxon>Canicola</taxon>
    </lineage>
</organism>
<accession>A0A1V4B154</accession>
<dbReference type="AlphaFoldDB" id="A0A1V4B154"/>
<dbReference type="Gene3D" id="3.10.450.40">
    <property type="match status" value="1"/>
</dbReference>
<dbReference type="OrthoDB" id="9802846at2"/>
<protein>
    <submittedName>
        <fullName evidence="2">GPW/gp25 family protein</fullName>
    </submittedName>
</protein>
<keyword evidence="4" id="KW-1185">Reference proteome</keyword>
<dbReference type="SUPFAM" id="SSF160719">
    <property type="entry name" value="gpW/gp25-like"/>
    <property type="match status" value="1"/>
</dbReference>
<evidence type="ECO:0000313" key="4">
    <source>
        <dbReference type="Proteomes" id="UP000254329"/>
    </source>
</evidence>
<dbReference type="STRING" id="733.B0186_05520"/>
<sequence>MDKNTGRYCDNENAHLRQSISDILLTPIGSRIQRRDYGSYIFELIDRPISKALMLQLAVASVIALKKWEPRIEVTRFYVDIEPEQAKITANMDFIRKEDKEKINFNQIVLGTRNERTR</sequence>
<evidence type="ECO:0000313" key="5">
    <source>
        <dbReference type="Proteomes" id="UP000254496"/>
    </source>
</evidence>
<name>A0A1V4B154_9PAST</name>
<dbReference type="Proteomes" id="UP000254496">
    <property type="component" value="Unassembled WGS sequence"/>
</dbReference>
<dbReference type="RefSeq" id="WP_078218376.1">
    <property type="nucleotide sequence ID" value="NZ_MUXZ01000016.1"/>
</dbReference>
<reference evidence="4 5" key="1">
    <citation type="submission" date="2018-06" db="EMBL/GenBank/DDBJ databases">
        <authorList>
            <consortium name="Pathogen Informatics"/>
            <person name="Doyle S."/>
        </authorList>
    </citation>
    <scope>NUCLEOTIDE SEQUENCE [LARGE SCALE GENOMIC DNA]</scope>
    <source>
        <strain evidence="2 4">NCTC1659</strain>
        <strain evidence="3 5">NCTC8540</strain>
    </source>
</reference>
<dbReference type="InterPro" id="IPR007048">
    <property type="entry name" value="IraD/Gp25-like"/>
</dbReference>
<evidence type="ECO:0000313" key="2">
    <source>
        <dbReference type="EMBL" id="STO60163.1"/>
    </source>
</evidence>
<dbReference type="Proteomes" id="UP000254329">
    <property type="component" value="Unassembled WGS sequence"/>
</dbReference>
<gene>
    <name evidence="2" type="ORF">NCTC1659_01435</name>
    <name evidence="3" type="ORF">NCTC8540_01423</name>
</gene>
<dbReference type="EMBL" id="UGHF01000001">
    <property type="protein sequence ID" value="STO60163.1"/>
    <property type="molecule type" value="Genomic_DNA"/>
</dbReference>
<proteinExistence type="predicted"/>
<evidence type="ECO:0000259" key="1">
    <source>
        <dbReference type="Pfam" id="PF04965"/>
    </source>
</evidence>